<reference evidence="2 3" key="1">
    <citation type="submission" date="2016-06" db="EMBL/GenBank/DDBJ databases">
        <authorList>
            <person name="Kjaerup R.B."/>
            <person name="Dalgaard T.S."/>
            <person name="Juul-Madsen H.R."/>
        </authorList>
    </citation>
    <scope>NUCLEOTIDE SEQUENCE [LARGE SCALE GENOMIC DNA]</scope>
    <source>
        <strain evidence="2 3">1245139.5</strain>
    </source>
</reference>
<dbReference type="PANTHER" id="PTHR38436">
    <property type="entry name" value="POLYKETIDE CYCLASE SNOAL-LIKE DOMAIN"/>
    <property type="match status" value="1"/>
</dbReference>
<dbReference type="Proteomes" id="UP000093629">
    <property type="component" value="Unassembled WGS sequence"/>
</dbReference>
<dbReference type="GO" id="GO:0030638">
    <property type="term" value="P:polyketide metabolic process"/>
    <property type="evidence" value="ECO:0007669"/>
    <property type="project" value="InterPro"/>
</dbReference>
<proteinExistence type="predicted"/>
<organism evidence="2 3">
    <name type="scientific">Mycobacterium asiaticum</name>
    <dbReference type="NCBI Taxonomy" id="1790"/>
    <lineage>
        <taxon>Bacteria</taxon>
        <taxon>Bacillati</taxon>
        <taxon>Actinomycetota</taxon>
        <taxon>Actinomycetes</taxon>
        <taxon>Mycobacteriales</taxon>
        <taxon>Mycobacteriaceae</taxon>
        <taxon>Mycobacterium</taxon>
    </lineage>
</organism>
<dbReference type="PANTHER" id="PTHR38436:SF3">
    <property type="entry name" value="CARBOXYMETHYLENEBUTENOLIDASE-RELATED"/>
    <property type="match status" value="1"/>
</dbReference>
<keyword evidence="3" id="KW-1185">Reference proteome</keyword>
<name>A0A1A3MYV8_MYCAS</name>
<dbReference type="Gene3D" id="3.10.450.50">
    <property type="match status" value="1"/>
</dbReference>
<dbReference type="AlphaFoldDB" id="A0A1A3MYV8"/>
<dbReference type="RefSeq" id="WP_065159979.1">
    <property type="nucleotide sequence ID" value="NZ_LZLQ01000118.1"/>
</dbReference>
<dbReference type="SUPFAM" id="SSF54427">
    <property type="entry name" value="NTF2-like"/>
    <property type="match status" value="1"/>
</dbReference>
<dbReference type="InterPro" id="IPR009959">
    <property type="entry name" value="Cyclase_SnoaL-like"/>
</dbReference>
<accession>A0A1A3MYV8</accession>
<dbReference type="InterPro" id="IPR032710">
    <property type="entry name" value="NTF2-like_dom_sf"/>
</dbReference>
<dbReference type="InterPro" id="IPR037401">
    <property type="entry name" value="SnoaL-like"/>
</dbReference>
<evidence type="ECO:0000259" key="1">
    <source>
        <dbReference type="Pfam" id="PF12680"/>
    </source>
</evidence>
<evidence type="ECO:0000313" key="3">
    <source>
        <dbReference type="Proteomes" id="UP000093629"/>
    </source>
</evidence>
<dbReference type="OrthoDB" id="9787933at2"/>
<dbReference type="Pfam" id="PF12680">
    <property type="entry name" value="SnoaL_2"/>
    <property type="match status" value="1"/>
</dbReference>
<comment type="caution">
    <text evidence="2">The sequence shown here is derived from an EMBL/GenBank/DDBJ whole genome shotgun (WGS) entry which is preliminary data.</text>
</comment>
<feature type="domain" description="SnoaL-like" evidence="1">
    <location>
        <begin position="18"/>
        <end position="124"/>
    </location>
</feature>
<gene>
    <name evidence="2" type="ORF">A5636_09555</name>
</gene>
<evidence type="ECO:0000313" key="2">
    <source>
        <dbReference type="EMBL" id="OBK13332.1"/>
    </source>
</evidence>
<protein>
    <recommendedName>
        <fullName evidence="1">SnoaL-like domain-containing protein</fullName>
    </recommendedName>
</protein>
<dbReference type="EMBL" id="LZLQ01000118">
    <property type="protein sequence ID" value="OBK13332.1"/>
    <property type="molecule type" value="Genomic_DNA"/>
</dbReference>
<sequence length="169" mass="19383">MNQDSIVDVWEKHARYEFDVKDADLAVSTMVADASVMHLPTMSGGSGREQIRRYYADVFIPGIPEGTSTELVERLVGEDFLIDESIMYLRHDRQIPFLLPRLEPTGREIEVPFVVIVRFRDGLMQSERLYWDQAGVFSQLGLLSQKRFPVPDCSDVTRFLRQTSKTALL</sequence>